<dbReference type="InterPro" id="IPR036280">
    <property type="entry name" value="Multihaem_cyt_sf"/>
</dbReference>
<dbReference type="EMBL" id="PZEV01000001">
    <property type="protein sequence ID" value="PTI52764.1"/>
    <property type="molecule type" value="Genomic_DNA"/>
</dbReference>
<gene>
    <name evidence="4" type="ORF">BU085_00660</name>
</gene>
<accession>A0A2T4Q429</accession>
<dbReference type="CDD" id="cd01106">
    <property type="entry name" value="HTH_TipAL-Mta"/>
    <property type="match status" value="1"/>
</dbReference>
<keyword evidence="2" id="KW-0812">Transmembrane</keyword>
<dbReference type="GO" id="GO:0003677">
    <property type="term" value="F:DNA binding"/>
    <property type="evidence" value="ECO:0007669"/>
    <property type="project" value="UniProtKB-KW"/>
</dbReference>
<dbReference type="Proteomes" id="UP000240717">
    <property type="component" value="Unassembled WGS sequence"/>
</dbReference>
<comment type="caution">
    <text evidence="4">The sequence shown here is derived from an EMBL/GenBank/DDBJ whole genome shotgun (WGS) entry which is preliminary data.</text>
</comment>
<organism evidence="4 5">
    <name type="scientific">Staphylococcus warneri</name>
    <dbReference type="NCBI Taxonomy" id="1292"/>
    <lineage>
        <taxon>Bacteria</taxon>
        <taxon>Bacillati</taxon>
        <taxon>Bacillota</taxon>
        <taxon>Bacilli</taxon>
        <taxon>Bacillales</taxon>
        <taxon>Staphylococcaceae</taxon>
        <taxon>Staphylococcus</taxon>
    </lineage>
</organism>
<sequence>MSYYTTGEIAERCQVSVRTVQFYDQKDILKPSQMSETNRRMYSEDDVKRLELIILLKHLGCSLNDIKKLLKEDSTMNTLNYILSMKEESLLREVNDKQNIIKTIKTMKQYINTHSVSPIQKLTDIERMAQASTHIRDIHKNIFITAGLISIAQYTGIISSIILKNKRPFLTVSPFVISYAIALTYYYAKKVAFVCPNCHTQFHPALNQLMLAKHTLNTRRLKCPNCHEIHYCIETPAQSS</sequence>
<proteinExistence type="predicted"/>
<dbReference type="PANTHER" id="PTHR30204:SF96">
    <property type="entry name" value="CHROMOSOME-ANCHORING PROTEIN RACA"/>
    <property type="match status" value="1"/>
</dbReference>
<dbReference type="SUPFAM" id="SSF46955">
    <property type="entry name" value="Putative DNA-binding domain"/>
    <property type="match status" value="1"/>
</dbReference>
<dbReference type="InterPro" id="IPR009061">
    <property type="entry name" value="DNA-bd_dom_put_sf"/>
</dbReference>
<evidence type="ECO:0000313" key="5">
    <source>
        <dbReference type="Proteomes" id="UP000240717"/>
    </source>
</evidence>
<protein>
    <submittedName>
        <fullName evidence="4">MerR family transcriptional regulator</fullName>
    </submittedName>
</protein>
<dbReference type="Pfam" id="PF13411">
    <property type="entry name" value="MerR_1"/>
    <property type="match status" value="1"/>
</dbReference>
<dbReference type="RefSeq" id="WP_107532267.1">
    <property type="nucleotide sequence ID" value="NZ_PZEV01000001.1"/>
</dbReference>
<evidence type="ECO:0000313" key="4">
    <source>
        <dbReference type="EMBL" id="PTI52764.1"/>
    </source>
</evidence>
<dbReference type="SMART" id="SM00422">
    <property type="entry name" value="HTH_MERR"/>
    <property type="match status" value="1"/>
</dbReference>
<evidence type="ECO:0000259" key="3">
    <source>
        <dbReference type="PROSITE" id="PS50937"/>
    </source>
</evidence>
<keyword evidence="2" id="KW-1133">Transmembrane helix</keyword>
<dbReference type="InterPro" id="IPR000551">
    <property type="entry name" value="MerR-type_HTH_dom"/>
</dbReference>
<dbReference type="SUPFAM" id="SSF48695">
    <property type="entry name" value="Multiheme cytochromes"/>
    <property type="match status" value="1"/>
</dbReference>
<dbReference type="InterPro" id="IPR047057">
    <property type="entry name" value="MerR_fam"/>
</dbReference>
<feature type="transmembrane region" description="Helical" evidence="2">
    <location>
        <begin position="142"/>
        <end position="163"/>
    </location>
</feature>
<name>A0A2T4Q429_STAWA</name>
<dbReference type="PANTHER" id="PTHR30204">
    <property type="entry name" value="REDOX-CYCLING DRUG-SENSING TRANSCRIPTIONAL ACTIVATOR SOXR"/>
    <property type="match status" value="1"/>
</dbReference>
<dbReference type="Gene3D" id="1.10.1660.10">
    <property type="match status" value="1"/>
</dbReference>
<evidence type="ECO:0000256" key="1">
    <source>
        <dbReference type="ARBA" id="ARBA00023125"/>
    </source>
</evidence>
<feature type="domain" description="HTH merR-type" evidence="3">
    <location>
        <begin position="3"/>
        <end position="72"/>
    </location>
</feature>
<dbReference type="AlphaFoldDB" id="A0A2T4Q429"/>
<keyword evidence="1" id="KW-0238">DNA-binding</keyword>
<keyword evidence="2" id="KW-0472">Membrane</keyword>
<evidence type="ECO:0000256" key="2">
    <source>
        <dbReference type="SAM" id="Phobius"/>
    </source>
</evidence>
<reference evidence="4 5" key="1">
    <citation type="journal article" date="2016" name="Front. Microbiol.">
        <title>Comprehensive Phylogenetic Analysis of Bovine Non-aureus Staphylococci Species Based on Whole-Genome Sequencing.</title>
        <authorList>
            <person name="Naushad S."/>
            <person name="Barkema H.W."/>
            <person name="Luby C."/>
            <person name="Condas L.A."/>
            <person name="Nobrega D.B."/>
            <person name="Carson D.A."/>
            <person name="De Buck J."/>
        </authorList>
    </citation>
    <scope>NUCLEOTIDE SEQUENCE [LARGE SCALE GENOMIC DNA]</scope>
    <source>
        <strain evidence="4 5">SNUC 2993</strain>
    </source>
</reference>
<feature type="transmembrane region" description="Helical" evidence="2">
    <location>
        <begin position="169"/>
        <end position="188"/>
    </location>
</feature>
<dbReference type="GO" id="GO:0003700">
    <property type="term" value="F:DNA-binding transcription factor activity"/>
    <property type="evidence" value="ECO:0007669"/>
    <property type="project" value="InterPro"/>
</dbReference>
<dbReference type="PRINTS" id="PR00040">
    <property type="entry name" value="HTHMERR"/>
</dbReference>
<dbReference type="PROSITE" id="PS50937">
    <property type="entry name" value="HTH_MERR_2"/>
    <property type="match status" value="1"/>
</dbReference>